<dbReference type="Pfam" id="PF06089">
    <property type="entry name" value="Asparaginase_II"/>
    <property type="match status" value="1"/>
</dbReference>
<sequence length="146" mass="15039">ALACASHGGEPSHTGTVAGWLETAGLRVEDLECGAHWPLHGETARAVAGAGEAPSAIHNNCSGKHTGFLTTAVHKGEDTKGYVRFEHPVQQRILGVLEAMCGIDLGRAPRGVDGCAVPTIAIPLENLAWGMARFAAPDELAAAAVV</sequence>
<comment type="caution">
    <text evidence="1">The sequence shown here is derived from an EMBL/GenBank/DDBJ whole genome shotgun (WGS) entry which is preliminary data.</text>
</comment>
<evidence type="ECO:0008006" key="2">
    <source>
        <dbReference type="Google" id="ProtNLM"/>
    </source>
</evidence>
<organism evidence="1">
    <name type="scientific">marine sediment metagenome</name>
    <dbReference type="NCBI Taxonomy" id="412755"/>
    <lineage>
        <taxon>unclassified sequences</taxon>
        <taxon>metagenomes</taxon>
        <taxon>ecological metagenomes</taxon>
    </lineage>
</organism>
<evidence type="ECO:0000313" key="1">
    <source>
        <dbReference type="EMBL" id="KKL94846.1"/>
    </source>
</evidence>
<dbReference type="AlphaFoldDB" id="A0A0F9GW29"/>
<dbReference type="PANTHER" id="PTHR42110">
    <property type="entry name" value="L-ASPARAGINASE, PUTATIVE (AFU_ORTHOLOGUE AFUA_3G11890)-RELATED"/>
    <property type="match status" value="1"/>
</dbReference>
<gene>
    <name evidence="1" type="ORF">LCGC14_1860620</name>
</gene>
<protein>
    <recommendedName>
        <fullName evidence="2">Asparaginase</fullName>
    </recommendedName>
</protein>
<feature type="non-terminal residue" evidence="1">
    <location>
        <position position="1"/>
    </location>
</feature>
<dbReference type="InterPro" id="IPR010349">
    <property type="entry name" value="Asparaginase_II"/>
</dbReference>
<dbReference type="PANTHER" id="PTHR42110:SF1">
    <property type="entry name" value="L-ASPARAGINASE, PUTATIVE (AFU_ORTHOLOGUE AFUA_3G11890)-RELATED"/>
    <property type="match status" value="1"/>
</dbReference>
<name>A0A0F9GW29_9ZZZZ</name>
<reference evidence="1" key="1">
    <citation type="journal article" date="2015" name="Nature">
        <title>Complex archaea that bridge the gap between prokaryotes and eukaryotes.</title>
        <authorList>
            <person name="Spang A."/>
            <person name="Saw J.H."/>
            <person name="Jorgensen S.L."/>
            <person name="Zaremba-Niedzwiedzka K."/>
            <person name="Martijn J."/>
            <person name="Lind A.E."/>
            <person name="van Eijk R."/>
            <person name="Schleper C."/>
            <person name="Guy L."/>
            <person name="Ettema T.J."/>
        </authorList>
    </citation>
    <scope>NUCLEOTIDE SEQUENCE</scope>
</reference>
<accession>A0A0F9GW29</accession>
<proteinExistence type="predicted"/>
<dbReference type="EMBL" id="LAZR01018822">
    <property type="protein sequence ID" value="KKL94846.1"/>
    <property type="molecule type" value="Genomic_DNA"/>
</dbReference>